<comment type="caution">
    <text evidence="11">The sequence shown here is derived from an EMBL/GenBank/DDBJ whole genome shotgun (WGS) entry which is preliminary data.</text>
</comment>
<evidence type="ECO:0000256" key="1">
    <source>
        <dbReference type="ARBA" id="ARBA00004141"/>
    </source>
</evidence>
<dbReference type="AlphaFoldDB" id="A0AAW1Q3U1"/>
<keyword evidence="6" id="KW-0812">Transmembrane</keyword>
<keyword evidence="5" id="KW-0934">Plastid</keyword>
<feature type="compositionally biased region" description="Basic and acidic residues" evidence="10">
    <location>
        <begin position="59"/>
        <end position="68"/>
    </location>
</feature>
<gene>
    <name evidence="11" type="ORF">WJX72_003527</name>
</gene>
<feature type="region of interest" description="Disordered" evidence="10">
    <location>
        <begin position="401"/>
        <end position="467"/>
    </location>
</feature>
<evidence type="ECO:0000256" key="9">
    <source>
        <dbReference type="ARBA" id="ARBA00023136"/>
    </source>
</evidence>
<comment type="subcellular location">
    <subcellularLocation>
        <location evidence="1">Membrane</location>
        <topology evidence="1">Multi-pass membrane protein</topology>
    </subcellularLocation>
    <subcellularLocation>
        <location evidence="2">Plastid</location>
        <location evidence="2">Chloroplast</location>
    </subcellularLocation>
</comment>
<evidence type="ECO:0000256" key="2">
    <source>
        <dbReference type="ARBA" id="ARBA00004229"/>
    </source>
</evidence>
<dbReference type="PANTHER" id="PTHR31038:SF2">
    <property type="entry name" value="PROTEIN RETICULATA-RELATED 1, CHLOROPLASTIC"/>
    <property type="match status" value="1"/>
</dbReference>
<evidence type="ECO:0000313" key="11">
    <source>
        <dbReference type="EMBL" id="KAK9816670.1"/>
    </source>
</evidence>
<comment type="similarity">
    <text evidence="3">Belongs to the RETICULATA family.</text>
</comment>
<proteinExistence type="inferred from homology"/>
<dbReference type="GO" id="GO:0099402">
    <property type="term" value="P:plant organ development"/>
    <property type="evidence" value="ECO:0007669"/>
    <property type="project" value="TreeGrafter"/>
</dbReference>
<keyword evidence="4" id="KW-0150">Chloroplast</keyword>
<feature type="compositionally biased region" description="Acidic residues" evidence="10">
    <location>
        <begin position="92"/>
        <end position="111"/>
    </location>
</feature>
<feature type="compositionally biased region" description="Polar residues" evidence="10">
    <location>
        <begin position="48"/>
        <end position="58"/>
    </location>
</feature>
<feature type="compositionally biased region" description="Basic residues" evidence="10">
    <location>
        <begin position="435"/>
        <end position="452"/>
    </location>
</feature>
<keyword evidence="7" id="KW-0809">Transit peptide</keyword>
<name>A0AAW1Q3U1_9CHLO</name>
<dbReference type="GO" id="GO:0009706">
    <property type="term" value="C:chloroplast inner membrane"/>
    <property type="evidence" value="ECO:0007669"/>
    <property type="project" value="TreeGrafter"/>
</dbReference>
<feature type="compositionally biased region" description="Gly residues" evidence="10">
    <location>
        <begin position="73"/>
        <end position="91"/>
    </location>
</feature>
<dbReference type="Proteomes" id="UP001489004">
    <property type="component" value="Unassembled WGS sequence"/>
</dbReference>
<evidence type="ECO:0000313" key="12">
    <source>
        <dbReference type="Proteomes" id="UP001489004"/>
    </source>
</evidence>
<evidence type="ECO:0000256" key="5">
    <source>
        <dbReference type="ARBA" id="ARBA00022640"/>
    </source>
</evidence>
<feature type="region of interest" description="Disordered" evidence="10">
    <location>
        <begin position="1"/>
        <end position="111"/>
    </location>
</feature>
<keyword evidence="9" id="KW-0472">Membrane</keyword>
<evidence type="ECO:0000256" key="6">
    <source>
        <dbReference type="ARBA" id="ARBA00022692"/>
    </source>
</evidence>
<dbReference type="InterPro" id="IPR021825">
    <property type="entry name" value="RETICULATA-related"/>
</dbReference>
<keyword evidence="12" id="KW-1185">Reference proteome</keyword>
<accession>A0AAW1Q3U1</accession>
<evidence type="ECO:0000256" key="10">
    <source>
        <dbReference type="SAM" id="MobiDB-lite"/>
    </source>
</evidence>
<keyword evidence="8" id="KW-1133">Transmembrane helix</keyword>
<organism evidence="11 12">
    <name type="scientific">[Myrmecia] bisecta</name>
    <dbReference type="NCBI Taxonomy" id="41462"/>
    <lineage>
        <taxon>Eukaryota</taxon>
        <taxon>Viridiplantae</taxon>
        <taxon>Chlorophyta</taxon>
        <taxon>core chlorophytes</taxon>
        <taxon>Trebouxiophyceae</taxon>
        <taxon>Trebouxiales</taxon>
        <taxon>Trebouxiaceae</taxon>
        <taxon>Myrmecia</taxon>
    </lineage>
</organism>
<sequence>MAQRQQVVCGAGVSHPGESQQQGDQSGALAQLSTPVTGMAKGLGSFSGGATLQRSKLSQKQEVKEVIRQTDNSGGGGNNGKNIFNGGGGDGGDGDDDDYTDDFGDDDGEGGDESFFRTVMKQLYDEKSLKAVLSEWYRSVGDLPAIIRQSVEMGIFSSAQLVRFLAMDVRPNITRAVTRSLPPMVSRGVVGRLMADPAFVQKMLMEQLITIGSSLYWEVRQRGENFHKELDFVAINTLSLAAATGAMVWMVSPNRSYGAVHKQPWQNMLHNLPNHVFDASTPHRQFSMQTRAAGLLAKTAELCAVGMISGAAMSGLSQAALALRRRALGADYQPSVRIPDVRTSACGLAVSTGIFTNLRYQMIGGVDRYLFDHSNFLWSYLAASGIVRVISNRIGEPTRLHLQGLPSTSPQQEQQRARPLPQPRATITVEAQKPLKPRTKKRSAGGTKKQRSRGFEMSAGLQPAGAQ</sequence>
<protein>
    <submittedName>
        <fullName evidence="11">Uncharacterized protein</fullName>
    </submittedName>
</protein>
<dbReference type="PANTHER" id="PTHR31038">
    <property type="entry name" value="EXPRESSED PROTEIN-RELATED"/>
    <property type="match status" value="1"/>
</dbReference>
<evidence type="ECO:0000256" key="4">
    <source>
        <dbReference type="ARBA" id="ARBA00022528"/>
    </source>
</evidence>
<dbReference type="EMBL" id="JALJOR010000005">
    <property type="protein sequence ID" value="KAK9816670.1"/>
    <property type="molecule type" value="Genomic_DNA"/>
</dbReference>
<dbReference type="Pfam" id="PF11891">
    <property type="entry name" value="RETICULATA-like"/>
    <property type="match status" value="1"/>
</dbReference>
<reference evidence="11 12" key="1">
    <citation type="journal article" date="2024" name="Nat. Commun.">
        <title>Phylogenomics reveals the evolutionary origins of lichenization in chlorophyte algae.</title>
        <authorList>
            <person name="Puginier C."/>
            <person name="Libourel C."/>
            <person name="Otte J."/>
            <person name="Skaloud P."/>
            <person name="Haon M."/>
            <person name="Grisel S."/>
            <person name="Petersen M."/>
            <person name="Berrin J.G."/>
            <person name="Delaux P.M."/>
            <person name="Dal Grande F."/>
            <person name="Keller J."/>
        </authorList>
    </citation>
    <scope>NUCLEOTIDE SEQUENCE [LARGE SCALE GENOMIC DNA]</scope>
    <source>
        <strain evidence="11 12">SAG 2043</strain>
    </source>
</reference>
<evidence type="ECO:0000256" key="8">
    <source>
        <dbReference type="ARBA" id="ARBA00022989"/>
    </source>
</evidence>
<evidence type="ECO:0000256" key="3">
    <source>
        <dbReference type="ARBA" id="ARBA00010793"/>
    </source>
</evidence>
<feature type="compositionally biased region" description="Polar residues" evidence="10">
    <location>
        <begin position="405"/>
        <end position="414"/>
    </location>
</feature>
<evidence type="ECO:0000256" key="7">
    <source>
        <dbReference type="ARBA" id="ARBA00022946"/>
    </source>
</evidence>